<dbReference type="EMBL" id="JBHRSZ010000004">
    <property type="protein sequence ID" value="MFC3151380.1"/>
    <property type="molecule type" value="Genomic_DNA"/>
</dbReference>
<evidence type="ECO:0000313" key="8">
    <source>
        <dbReference type="Proteomes" id="UP001595476"/>
    </source>
</evidence>
<dbReference type="Proteomes" id="UP001595476">
    <property type="component" value="Unassembled WGS sequence"/>
</dbReference>
<feature type="binding site" evidence="5">
    <location>
        <position position="207"/>
    </location>
    <ligand>
        <name>adenosylcob(III)alamin</name>
        <dbReference type="ChEBI" id="CHEBI:18408"/>
    </ligand>
</feature>
<protein>
    <recommendedName>
        <fullName evidence="5">Ethanolamine ammonia-lyase small subunit</fullName>
        <shortName evidence="5">EAL small subunit</shortName>
        <ecNumber evidence="5">4.3.1.7</ecNumber>
    </recommendedName>
</protein>
<dbReference type="InterPro" id="IPR042251">
    <property type="entry name" value="EutC_C"/>
</dbReference>
<comment type="function">
    <text evidence="5">Catalyzes the deamination of various vicinal amino-alcohols to oxo compounds. Allows this organism to utilize ethanolamine as the sole source of nitrogen and carbon in the presence of external vitamin B12.</text>
</comment>
<keyword evidence="1 5" id="KW-0846">Cobalamin</keyword>
<evidence type="ECO:0000256" key="1">
    <source>
        <dbReference type="ARBA" id="ARBA00022628"/>
    </source>
</evidence>
<keyword evidence="2 5" id="KW-0456">Lyase</keyword>
<comment type="similarity">
    <text evidence="5">Belongs to the EutC family.</text>
</comment>
<dbReference type="EC" id="4.3.1.7" evidence="5"/>
<dbReference type="PANTHER" id="PTHR39330">
    <property type="entry name" value="ETHANOLAMINE AMMONIA-LYASE LIGHT CHAIN"/>
    <property type="match status" value="1"/>
</dbReference>
<comment type="caution">
    <text evidence="7">The sequence shown here is derived from an EMBL/GenBank/DDBJ whole genome shotgun (WGS) entry which is preliminary data.</text>
</comment>
<gene>
    <name evidence="5 7" type="primary">eutC</name>
    <name evidence="7" type="ORF">ACFOEK_10120</name>
</gene>
<reference evidence="8" key="1">
    <citation type="journal article" date="2019" name="Int. J. Syst. Evol. Microbiol.">
        <title>The Global Catalogue of Microorganisms (GCM) 10K type strain sequencing project: providing services to taxonomists for standard genome sequencing and annotation.</title>
        <authorList>
            <consortium name="The Broad Institute Genomics Platform"/>
            <consortium name="The Broad Institute Genome Sequencing Center for Infectious Disease"/>
            <person name="Wu L."/>
            <person name="Ma J."/>
        </authorList>
    </citation>
    <scope>NUCLEOTIDE SEQUENCE [LARGE SCALE GENOMIC DNA]</scope>
    <source>
        <strain evidence="8">KCTC 52438</strain>
    </source>
</reference>
<organism evidence="7 8">
    <name type="scientific">Litoribrevibacter euphylliae</name>
    <dbReference type="NCBI Taxonomy" id="1834034"/>
    <lineage>
        <taxon>Bacteria</taxon>
        <taxon>Pseudomonadati</taxon>
        <taxon>Pseudomonadota</taxon>
        <taxon>Gammaproteobacteria</taxon>
        <taxon>Oceanospirillales</taxon>
        <taxon>Oceanospirillaceae</taxon>
        <taxon>Litoribrevibacter</taxon>
    </lineage>
</organism>
<dbReference type="GO" id="GO:0008851">
    <property type="term" value="F:ethanolamine ammonia-lyase activity"/>
    <property type="evidence" value="ECO:0007669"/>
    <property type="project" value="UniProtKB-EC"/>
</dbReference>
<comment type="cofactor">
    <cofactor evidence="5">
        <name>adenosylcob(III)alamin</name>
        <dbReference type="ChEBI" id="CHEBI:18408"/>
    </cofactor>
    <text evidence="5">Binds between the large and small subunits.</text>
</comment>
<dbReference type="InterPro" id="IPR009246">
    <property type="entry name" value="EutC"/>
</dbReference>
<dbReference type="NCBIfam" id="NF003971">
    <property type="entry name" value="PRK05465.1"/>
    <property type="match status" value="1"/>
</dbReference>
<comment type="catalytic activity">
    <reaction evidence="5">
        <text>ethanolamine = acetaldehyde + NH4(+)</text>
        <dbReference type="Rhea" id="RHEA:15313"/>
        <dbReference type="ChEBI" id="CHEBI:15343"/>
        <dbReference type="ChEBI" id="CHEBI:28938"/>
        <dbReference type="ChEBI" id="CHEBI:57603"/>
        <dbReference type="EC" id="4.3.1.7"/>
    </reaction>
</comment>
<evidence type="ECO:0000256" key="6">
    <source>
        <dbReference type="SAM" id="MobiDB-lite"/>
    </source>
</evidence>
<feature type="compositionally biased region" description="Polar residues" evidence="6">
    <location>
        <begin position="283"/>
        <end position="306"/>
    </location>
</feature>
<comment type="subunit">
    <text evidence="5">The basic unit is a heterodimer which dimerizes to form tetramers. The heterotetramers trimerize; 6 large subunits form a core ring with 6 small subunits projecting outwards.</text>
</comment>
<keyword evidence="4 5" id="KW-1283">Bacterial microcompartment</keyword>
<dbReference type="RefSeq" id="WP_386721541.1">
    <property type="nucleotide sequence ID" value="NZ_JBHRSZ010000004.1"/>
</dbReference>
<evidence type="ECO:0000256" key="4">
    <source>
        <dbReference type="ARBA" id="ARBA00024446"/>
    </source>
</evidence>
<dbReference type="InterPro" id="IPR042255">
    <property type="entry name" value="EutC_N"/>
</dbReference>
<feature type="binding site" evidence="5">
    <location>
        <position position="186"/>
    </location>
    <ligand>
        <name>adenosylcob(III)alamin</name>
        <dbReference type="ChEBI" id="CHEBI:18408"/>
    </ligand>
</feature>
<accession>A0ABV7HBX9</accession>
<feature type="binding site" evidence="5">
    <location>
        <position position="236"/>
    </location>
    <ligand>
        <name>adenosylcob(III)alamin</name>
        <dbReference type="ChEBI" id="CHEBI:18408"/>
    </ligand>
</feature>
<comment type="pathway">
    <text evidence="5">Amine and polyamine degradation; ethanolamine degradation.</text>
</comment>
<feature type="compositionally biased region" description="Basic and acidic residues" evidence="6">
    <location>
        <begin position="1"/>
        <end position="18"/>
    </location>
</feature>
<keyword evidence="3 5" id="KW-0170">Cobalt</keyword>
<dbReference type="PIRSF" id="PIRSF018982">
    <property type="entry name" value="EutC"/>
    <property type="match status" value="1"/>
</dbReference>
<feature type="region of interest" description="Disordered" evidence="6">
    <location>
        <begin position="283"/>
        <end position="316"/>
    </location>
</feature>
<name>A0ABV7HBX9_9GAMM</name>
<evidence type="ECO:0000256" key="5">
    <source>
        <dbReference type="HAMAP-Rule" id="MF_00601"/>
    </source>
</evidence>
<evidence type="ECO:0000256" key="2">
    <source>
        <dbReference type="ARBA" id="ARBA00023239"/>
    </source>
</evidence>
<dbReference type="Gene3D" id="3.40.50.11240">
    <property type="entry name" value="Ethanolamine ammonia-lyase light chain (EutC)"/>
    <property type="match status" value="1"/>
</dbReference>
<evidence type="ECO:0000313" key="7">
    <source>
        <dbReference type="EMBL" id="MFC3151380.1"/>
    </source>
</evidence>
<sequence>MKNVIDHPAKNTGEKASEKNSVIENPWRKLRDFTDARIGLGRSGVSIPTKHLLAFQLAHAQAQDAVHLPLDTDELTQALCASGVLQNPEQAVLLHSQAEDRSVYLQRPDLGRRLDEASVDALKMLHSDQGNAMQAYDLAVVVVDGLSSLAIQQNTAPFLTELYAALKADTQPWNLAPITIVQQGRVAVGDEVGELLHARCVLLLVGERPGLSSPDSLGLYLTWAPKVGLTDAARNCISNVRKAGLDYPDAVRKAMYLLKESRQLKLSGVNLKDRSEEGDLVLDSQSKQIAQSEHSEQTNLESGTKTANEKNFLVSD</sequence>
<dbReference type="HAMAP" id="MF_00601">
    <property type="entry name" value="EutC"/>
    <property type="match status" value="1"/>
</dbReference>
<proteinExistence type="inferred from homology"/>
<evidence type="ECO:0000256" key="3">
    <source>
        <dbReference type="ARBA" id="ARBA00023285"/>
    </source>
</evidence>
<dbReference type="Pfam" id="PF05985">
    <property type="entry name" value="EutC"/>
    <property type="match status" value="1"/>
</dbReference>
<dbReference type="PANTHER" id="PTHR39330:SF1">
    <property type="entry name" value="ETHANOLAMINE AMMONIA-LYASE SMALL SUBUNIT"/>
    <property type="match status" value="1"/>
</dbReference>
<dbReference type="Gene3D" id="1.10.30.40">
    <property type="entry name" value="Ethanolamine ammonia-lyase light chain (EutC), N-terminal domain"/>
    <property type="match status" value="1"/>
</dbReference>
<feature type="region of interest" description="Disordered" evidence="6">
    <location>
        <begin position="1"/>
        <end position="20"/>
    </location>
</feature>
<keyword evidence="8" id="KW-1185">Reference proteome</keyword>
<comment type="subcellular location">
    <subcellularLocation>
        <location evidence="5">Bacterial microcompartment</location>
    </subcellularLocation>
</comment>